<evidence type="ECO:0000313" key="2">
    <source>
        <dbReference type="Proteomes" id="UP001165122"/>
    </source>
</evidence>
<accession>A0A9W6Z3P0</accession>
<dbReference type="Pfam" id="PF13374">
    <property type="entry name" value="TPR_10"/>
    <property type="match status" value="1"/>
</dbReference>
<dbReference type="Proteomes" id="UP001165122">
    <property type="component" value="Unassembled WGS sequence"/>
</dbReference>
<dbReference type="AlphaFoldDB" id="A0A9W6Z3P0"/>
<comment type="caution">
    <text evidence="1">The sequence shown here is derived from an EMBL/GenBank/DDBJ whole genome shotgun (WGS) entry which is preliminary data.</text>
</comment>
<sequence length="208" mass="23663">MDERMLRAALRLLKTEDLSPTGGEVGKLLERINEAGLSNHNVALLELQVFLGSLIEKGNQEAVETAAFLYDKNLKGQLKTLGLVHVDTLSTMVKLGTIYVIMLKERKKGLDLLKKALKSMERTLGKSHPVTIAALDKLAEFHMPVDIFLEALVSEDYYERALRGCVIHFGKDHSRTRKALHHLKDCIFRGEHISLRRDKRMREINTEY</sequence>
<gene>
    <name evidence="1" type="ORF">TrLO_g8203</name>
</gene>
<organism evidence="1 2">
    <name type="scientific">Triparma laevis f. longispina</name>
    <dbReference type="NCBI Taxonomy" id="1714387"/>
    <lineage>
        <taxon>Eukaryota</taxon>
        <taxon>Sar</taxon>
        <taxon>Stramenopiles</taxon>
        <taxon>Ochrophyta</taxon>
        <taxon>Bolidophyceae</taxon>
        <taxon>Parmales</taxon>
        <taxon>Triparmaceae</taxon>
        <taxon>Triparma</taxon>
    </lineage>
</organism>
<dbReference type="EMBL" id="BRXW01000358">
    <property type="protein sequence ID" value="GMH47607.1"/>
    <property type="molecule type" value="Genomic_DNA"/>
</dbReference>
<evidence type="ECO:0000313" key="1">
    <source>
        <dbReference type="EMBL" id="GMH47607.1"/>
    </source>
</evidence>
<reference evidence="2" key="1">
    <citation type="journal article" date="2023" name="Commun. Biol.">
        <title>Genome analysis of Parmales, the sister group of diatoms, reveals the evolutionary specialization of diatoms from phago-mixotrophs to photoautotrophs.</title>
        <authorList>
            <person name="Ban H."/>
            <person name="Sato S."/>
            <person name="Yoshikawa S."/>
            <person name="Yamada K."/>
            <person name="Nakamura Y."/>
            <person name="Ichinomiya M."/>
            <person name="Sato N."/>
            <person name="Blanc-Mathieu R."/>
            <person name="Endo H."/>
            <person name="Kuwata A."/>
            <person name="Ogata H."/>
        </authorList>
    </citation>
    <scope>NUCLEOTIDE SEQUENCE [LARGE SCALE GENOMIC DNA]</scope>
    <source>
        <strain evidence="2">NIES 3700</strain>
    </source>
</reference>
<dbReference type="InterPro" id="IPR011990">
    <property type="entry name" value="TPR-like_helical_dom_sf"/>
</dbReference>
<dbReference type="Gene3D" id="1.25.40.10">
    <property type="entry name" value="Tetratricopeptide repeat domain"/>
    <property type="match status" value="1"/>
</dbReference>
<proteinExistence type="predicted"/>
<keyword evidence="2" id="KW-1185">Reference proteome</keyword>
<name>A0A9W6Z3P0_9STRA</name>
<dbReference type="OrthoDB" id="626167at2759"/>
<protein>
    <submittedName>
        <fullName evidence="1">Uncharacterized protein</fullName>
    </submittedName>
</protein>